<evidence type="ECO:0000313" key="9">
    <source>
        <dbReference type="Proteomes" id="UP001237642"/>
    </source>
</evidence>
<dbReference type="GO" id="GO:0003700">
    <property type="term" value="F:DNA-binding transcription factor activity"/>
    <property type="evidence" value="ECO:0007669"/>
    <property type="project" value="InterPro"/>
</dbReference>
<dbReference type="Pfam" id="PF03106">
    <property type="entry name" value="WRKY"/>
    <property type="match status" value="1"/>
</dbReference>
<dbReference type="SUPFAM" id="SSF118290">
    <property type="entry name" value="WRKY DNA-binding domain"/>
    <property type="match status" value="1"/>
</dbReference>
<feature type="domain" description="WRKY" evidence="7">
    <location>
        <begin position="86"/>
        <end position="113"/>
    </location>
</feature>
<keyword evidence="3" id="KW-0238">DNA-binding</keyword>
<keyword evidence="4" id="KW-0804">Transcription</keyword>
<evidence type="ECO:0000313" key="8">
    <source>
        <dbReference type="EMBL" id="KAK1357614.1"/>
    </source>
</evidence>
<keyword evidence="9" id="KW-1185">Reference proteome</keyword>
<name>A0AAD8H0P4_9APIA</name>
<evidence type="ECO:0000259" key="7">
    <source>
        <dbReference type="PROSITE" id="PS50811"/>
    </source>
</evidence>
<comment type="subcellular location">
    <subcellularLocation>
        <location evidence="1">Nucleus</location>
    </subcellularLocation>
</comment>
<evidence type="ECO:0000256" key="3">
    <source>
        <dbReference type="ARBA" id="ARBA00023125"/>
    </source>
</evidence>
<reference evidence="8" key="2">
    <citation type="submission" date="2023-05" db="EMBL/GenBank/DDBJ databases">
        <authorList>
            <person name="Schelkunov M.I."/>
        </authorList>
    </citation>
    <scope>NUCLEOTIDE SEQUENCE</scope>
    <source>
        <strain evidence="8">Hsosn_3</strain>
        <tissue evidence="8">Leaf</tissue>
    </source>
</reference>
<dbReference type="AlphaFoldDB" id="A0AAD8H0P4"/>
<comment type="caution">
    <text evidence="8">The sequence shown here is derived from an EMBL/GenBank/DDBJ whole genome shotgun (WGS) entry which is preliminary data.</text>
</comment>
<accession>A0AAD8H0P4</accession>
<feature type="compositionally biased region" description="Basic and acidic residues" evidence="6">
    <location>
        <begin position="55"/>
        <end position="65"/>
    </location>
</feature>
<evidence type="ECO:0000256" key="2">
    <source>
        <dbReference type="ARBA" id="ARBA00023015"/>
    </source>
</evidence>
<dbReference type="GO" id="GO:0005634">
    <property type="term" value="C:nucleus"/>
    <property type="evidence" value="ECO:0007669"/>
    <property type="project" value="UniProtKB-SubCell"/>
</dbReference>
<proteinExistence type="predicted"/>
<protein>
    <recommendedName>
        <fullName evidence="7">WRKY domain-containing protein</fullName>
    </recommendedName>
</protein>
<dbReference type="PANTHER" id="PTHR31221">
    <property type="entry name" value="WRKY TRANSCRIPTION FACTOR PROTEIN 1-RELATED"/>
    <property type="match status" value="1"/>
</dbReference>
<dbReference type="GO" id="GO:0043565">
    <property type="term" value="F:sequence-specific DNA binding"/>
    <property type="evidence" value="ECO:0007669"/>
    <property type="project" value="InterPro"/>
</dbReference>
<dbReference type="InterPro" id="IPR003657">
    <property type="entry name" value="WRKY_dom"/>
</dbReference>
<dbReference type="Gene3D" id="2.20.25.80">
    <property type="entry name" value="WRKY domain"/>
    <property type="match status" value="1"/>
</dbReference>
<dbReference type="InterPro" id="IPR044810">
    <property type="entry name" value="WRKY_plant"/>
</dbReference>
<dbReference type="PROSITE" id="PS50811">
    <property type="entry name" value="WRKY"/>
    <property type="match status" value="1"/>
</dbReference>
<gene>
    <name evidence="8" type="ORF">POM88_050870</name>
</gene>
<evidence type="ECO:0000256" key="5">
    <source>
        <dbReference type="ARBA" id="ARBA00023242"/>
    </source>
</evidence>
<dbReference type="InterPro" id="IPR036576">
    <property type="entry name" value="WRKY_dom_sf"/>
</dbReference>
<dbReference type="Proteomes" id="UP001237642">
    <property type="component" value="Unassembled WGS sequence"/>
</dbReference>
<reference evidence="8" key="1">
    <citation type="submission" date="2023-02" db="EMBL/GenBank/DDBJ databases">
        <title>Genome of toxic invasive species Heracleum sosnowskyi carries increased number of genes despite the absence of recent whole-genome duplications.</title>
        <authorList>
            <person name="Schelkunov M."/>
            <person name="Shtratnikova V."/>
            <person name="Makarenko M."/>
            <person name="Klepikova A."/>
            <person name="Omelchenko D."/>
            <person name="Novikova G."/>
            <person name="Obukhova E."/>
            <person name="Bogdanov V."/>
            <person name="Penin A."/>
            <person name="Logacheva M."/>
        </authorList>
    </citation>
    <scope>NUCLEOTIDE SEQUENCE</scope>
    <source>
        <strain evidence="8">Hsosn_3</strain>
        <tissue evidence="8">Leaf</tissue>
    </source>
</reference>
<sequence>MVYKGQHNHQPPQSNKRGRDAGNSNDSLTFHRNTGLVSEHQTGNWNGERNEDEPEAKSRPTEVRVVESAASHRTVTEPRIVVQTTSEADLLDDGFRWRKYGQKVVKGNPNTFS</sequence>
<evidence type="ECO:0000256" key="1">
    <source>
        <dbReference type="ARBA" id="ARBA00004123"/>
    </source>
</evidence>
<evidence type="ECO:0000256" key="6">
    <source>
        <dbReference type="SAM" id="MobiDB-lite"/>
    </source>
</evidence>
<keyword evidence="2" id="KW-0805">Transcription regulation</keyword>
<feature type="region of interest" description="Disordered" evidence="6">
    <location>
        <begin position="1"/>
        <end position="78"/>
    </location>
</feature>
<evidence type="ECO:0000256" key="4">
    <source>
        <dbReference type="ARBA" id="ARBA00023163"/>
    </source>
</evidence>
<dbReference type="PANTHER" id="PTHR31221:SF130">
    <property type="entry name" value="WRKY TRANSCRIPTION FACTOR 3-RELATED"/>
    <property type="match status" value="1"/>
</dbReference>
<keyword evidence="5" id="KW-0539">Nucleus</keyword>
<feature type="compositionally biased region" description="Polar residues" evidence="6">
    <location>
        <begin position="22"/>
        <end position="47"/>
    </location>
</feature>
<dbReference type="EMBL" id="JAUIZM010000011">
    <property type="protein sequence ID" value="KAK1357614.1"/>
    <property type="molecule type" value="Genomic_DNA"/>
</dbReference>
<organism evidence="8 9">
    <name type="scientific">Heracleum sosnowskyi</name>
    <dbReference type="NCBI Taxonomy" id="360622"/>
    <lineage>
        <taxon>Eukaryota</taxon>
        <taxon>Viridiplantae</taxon>
        <taxon>Streptophyta</taxon>
        <taxon>Embryophyta</taxon>
        <taxon>Tracheophyta</taxon>
        <taxon>Spermatophyta</taxon>
        <taxon>Magnoliopsida</taxon>
        <taxon>eudicotyledons</taxon>
        <taxon>Gunneridae</taxon>
        <taxon>Pentapetalae</taxon>
        <taxon>asterids</taxon>
        <taxon>campanulids</taxon>
        <taxon>Apiales</taxon>
        <taxon>Apiaceae</taxon>
        <taxon>Apioideae</taxon>
        <taxon>apioid superclade</taxon>
        <taxon>Tordylieae</taxon>
        <taxon>Tordyliinae</taxon>
        <taxon>Heracleum</taxon>
    </lineage>
</organism>